<reference evidence="1 2" key="1">
    <citation type="journal article" date="2021" name="Hortic Res">
        <title>High-quality reference genome and annotation aids understanding of berry development for evergreen blueberry (Vaccinium darrowii).</title>
        <authorList>
            <person name="Yu J."/>
            <person name="Hulse-Kemp A.M."/>
            <person name="Babiker E."/>
            <person name="Staton M."/>
        </authorList>
    </citation>
    <scope>NUCLEOTIDE SEQUENCE [LARGE SCALE GENOMIC DNA]</scope>
    <source>
        <strain evidence="2">cv. NJ 8807/NJ 8810</strain>
        <tissue evidence="1">Young leaf</tissue>
    </source>
</reference>
<comment type="caution">
    <text evidence="1">The sequence shown here is derived from an EMBL/GenBank/DDBJ whole genome shotgun (WGS) entry which is preliminary data.</text>
</comment>
<proteinExistence type="predicted"/>
<name>A0ACB7XVS6_9ERIC</name>
<accession>A0ACB7XVS6</accession>
<dbReference type="EMBL" id="CM037155">
    <property type="protein sequence ID" value="KAH7845348.1"/>
    <property type="molecule type" value="Genomic_DNA"/>
</dbReference>
<evidence type="ECO:0000313" key="2">
    <source>
        <dbReference type="Proteomes" id="UP000828048"/>
    </source>
</evidence>
<sequence>MPMEKADAVGGWRSEGRRNGSESAKKASLREMLIFRRWTWWLDGGSGDVGGGGKRDFGGNGAAMGGGEGIRQDRGGDMAGSVLIGHDLSARFIIGVGTGKIEKKTSQYLVGDAGDRTPCLSHAKRALYHLSYIPL</sequence>
<dbReference type="Proteomes" id="UP000828048">
    <property type="component" value="Chromosome 5"/>
</dbReference>
<protein>
    <submittedName>
        <fullName evidence="1">Uncharacterized protein</fullName>
    </submittedName>
</protein>
<evidence type="ECO:0000313" key="1">
    <source>
        <dbReference type="EMBL" id="KAH7845348.1"/>
    </source>
</evidence>
<organism evidence="1 2">
    <name type="scientific">Vaccinium darrowii</name>
    <dbReference type="NCBI Taxonomy" id="229202"/>
    <lineage>
        <taxon>Eukaryota</taxon>
        <taxon>Viridiplantae</taxon>
        <taxon>Streptophyta</taxon>
        <taxon>Embryophyta</taxon>
        <taxon>Tracheophyta</taxon>
        <taxon>Spermatophyta</taxon>
        <taxon>Magnoliopsida</taxon>
        <taxon>eudicotyledons</taxon>
        <taxon>Gunneridae</taxon>
        <taxon>Pentapetalae</taxon>
        <taxon>asterids</taxon>
        <taxon>Ericales</taxon>
        <taxon>Ericaceae</taxon>
        <taxon>Vaccinioideae</taxon>
        <taxon>Vaccinieae</taxon>
        <taxon>Vaccinium</taxon>
    </lineage>
</organism>
<keyword evidence="2" id="KW-1185">Reference proteome</keyword>
<gene>
    <name evidence="1" type="ORF">Vadar_000937</name>
</gene>